<protein>
    <submittedName>
        <fullName evidence="3">Uncharacterized protein LOC111083921</fullName>
    </submittedName>
</protein>
<dbReference type="Proteomes" id="UP000694941">
    <property type="component" value="Unplaced"/>
</dbReference>
<dbReference type="GeneID" id="111083921"/>
<sequence length="172" mass="18982">MGASSSVARFNTEPLQETSVPSIDEDNDFSNQSSEKYGDKNQSNLINNDENKTLKNEPVELTKDSNVSKKAVQNAGKVVDKSKNQESKVIVSNSLDKNKSKLLQPIQSAVTSNEEGNVVSSANSNTSLNSRRRPLTSQSSNRSKDKSVRSYQGPIRSAVSAYSSRDDWEYRM</sequence>
<feature type="compositionally biased region" description="Polar residues" evidence="1">
    <location>
        <begin position="109"/>
        <end position="141"/>
    </location>
</feature>
<accession>A0ABM1RYB2</accession>
<gene>
    <name evidence="3" type="primary">LOC111083921</name>
</gene>
<evidence type="ECO:0000313" key="2">
    <source>
        <dbReference type="Proteomes" id="UP000694941"/>
    </source>
</evidence>
<name>A0ABM1RYB2_LIMPO</name>
<keyword evidence="2" id="KW-1185">Reference proteome</keyword>
<feature type="non-terminal residue" evidence="3">
    <location>
        <position position="172"/>
    </location>
</feature>
<dbReference type="RefSeq" id="XP_022236367.1">
    <property type="nucleotide sequence ID" value="XM_022380659.1"/>
</dbReference>
<organism evidence="2 3">
    <name type="scientific">Limulus polyphemus</name>
    <name type="common">Atlantic horseshoe crab</name>
    <dbReference type="NCBI Taxonomy" id="6850"/>
    <lineage>
        <taxon>Eukaryota</taxon>
        <taxon>Metazoa</taxon>
        <taxon>Ecdysozoa</taxon>
        <taxon>Arthropoda</taxon>
        <taxon>Chelicerata</taxon>
        <taxon>Merostomata</taxon>
        <taxon>Xiphosura</taxon>
        <taxon>Limulidae</taxon>
        <taxon>Limulus</taxon>
    </lineage>
</organism>
<feature type="compositionally biased region" description="Polar residues" evidence="1">
    <location>
        <begin position="29"/>
        <end position="48"/>
    </location>
</feature>
<evidence type="ECO:0000313" key="3">
    <source>
        <dbReference type="RefSeq" id="XP_022236367.1"/>
    </source>
</evidence>
<feature type="compositionally biased region" description="Polar residues" evidence="1">
    <location>
        <begin position="1"/>
        <end position="21"/>
    </location>
</feature>
<reference evidence="3" key="1">
    <citation type="submission" date="2025-08" db="UniProtKB">
        <authorList>
            <consortium name="RefSeq"/>
        </authorList>
    </citation>
    <scope>IDENTIFICATION</scope>
    <source>
        <tissue evidence="3">Muscle</tissue>
    </source>
</reference>
<feature type="region of interest" description="Disordered" evidence="1">
    <location>
        <begin position="1"/>
        <end position="85"/>
    </location>
</feature>
<feature type="region of interest" description="Disordered" evidence="1">
    <location>
        <begin position="109"/>
        <end position="172"/>
    </location>
</feature>
<proteinExistence type="predicted"/>
<feature type="compositionally biased region" description="Basic and acidic residues" evidence="1">
    <location>
        <begin position="49"/>
        <end position="67"/>
    </location>
</feature>
<evidence type="ECO:0000256" key="1">
    <source>
        <dbReference type="SAM" id="MobiDB-lite"/>
    </source>
</evidence>